<dbReference type="EMBL" id="UINC01030938">
    <property type="protein sequence ID" value="SVB16162.1"/>
    <property type="molecule type" value="Genomic_DNA"/>
</dbReference>
<dbReference type="AlphaFoldDB" id="A0A382BRU9"/>
<accession>A0A382BRU9</accession>
<proteinExistence type="predicted"/>
<name>A0A382BRU9_9ZZZZ</name>
<organism evidence="1">
    <name type="scientific">marine metagenome</name>
    <dbReference type="NCBI Taxonomy" id="408172"/>
    <lineage>
        <taxon>unclassified sequences</taxon>
        <taxon>metagenomes</taxon>
        <taxon>ecological metagenomes</taxon>
    </lineage>
</organism>
<dbReference type="Gene3D" id="1.20.1290.10">
    <property type="entry name" value="AhpD-like"/>
    <property type="match status" value="1"/>
</dbReference>
<sequence length="83" mass="9088">MSLLPIIPDEGASPDAKVIFDHSKIMFGRVANAVRVASHTPKIAQSLFSFIVSGLREEISNVLNKRTKCLVILKTSTLNGCKY</sequence>
<gene>
    <name evidence="1" type="ORF">METZ01_LOCUS169016</name>
</gene>
<evidence type="ECO:0008006" key="2">
    <source>
        <dbReference type="Google" id="ProtNLM"/>
    </source>
</evidence>
<protein>
    <recommendedName>
        <fullName evidence="2">Carboxymuconolactone decarboxylase-like domain-containing protein</fullName>
    </recommendedName>
</protein>
<evidence type="ECO:0000313" key="1">
    <source>
        <dbReference type="EMBL" id="SVB16162.1"/>
    </source>
</evidence>
<dbReference type="InterPro" id="IPR029032">
    <property type="entry name" value="AhpD-like"/>
</dbReference>
<reference evidence="1" key="1">
    <citation type="submission" date="2018-05" db="EMBL/GenBank/DDBJ databases">
        <authorList>
            <person name="Lanie J.A."/>
            <person name="Ng W.-L."/>
            <person name="Kazmierczak K.M."/>
            <person name="Andrzejewski T.M."/>
            <person name="Davidsen T.M."/>
            <person name="Wayne K.J."/>
            <person name="Tettelin H."/>
            <person name="Glass J.I."/>
            <person name="Rusch D."/>
            <person name="Podicherti R."/>
            <person name="Tsui H.-C.T."/>
            <person name="Winkler M.E."/>
        </authorList>
    </citation>
    <scope>NUCLEOTIDE SEQUENCE</scope>
</reference>
<dbReference type="SUPFAM" id="SSF69118">
    <property type="entry name" value="AhpD-like"/>
    <property type="match status" value="1"/>
</dbReference>